<dbReference type="GO" id="GO:0000270">
    <property type="term" value="P:peptidoglycan metabolic process"/>
    <property type="evidence" value="ECO:0007669"/>
    <property type="project" value="TreeGrafter"/>
</dbReference>
<dbReference type="PANTHER" id="PTHR30336:SF4">
    <property type="entry name" value="ENVELOPE BIOGENESIS FACTOR ELYC"/>
    <property type="match status" value="1"/>
</dbReference>
<feature type="domain" description="DUF218" evidence="2">
    <location>
        <begin position="65"/>
        <end position="204"/>
    </location>
</feature>
<gene>
    <name evidence="3" type="ORF">AUC69_01725</name>
</gene>
<dbReference type="EMBL" id="LPWF01000033">
    <property type="protein sequence ID" value="ODR95975.1"/>
    <property type="molecule type" value="Genomic_DNA"/>
</dbReference>
<comment type="caution">
    <text evidence="3">The sequence shown here is derived from an EMBL/GenBank/DDBJ whole genome shotgun (WGS) entry which is preliminary data.</text>
</comment>
<feature type="transmembrane region" description="Helical" evidence="1">
    <location>
        <begin position="30"/>
        <end position="50"/>
    </location>
</feature>
<evidence type="ECO:0000313" key="3">
    <source>
        <dbReference type="EMBL" id="ODR95975.1"/>
    </source>
</evidence>
<protein>
    <recommendedName>
        <fullName evidence="2">DUF218 domain-containing protein</fullName>
    </recommendedName>
</protein>
<accession>A0A1E3VR29</accession>
<dbReference type="GO" id="GO:0005886">
    <property type="term" value="C:plasma membrane"/>
    <property type="evidence" value="ECO:0007669"/>
    <property type="project" value="TreeGrafter"/>
</dbReference>
<sequence length="236" mass="26088">MVTEDVQEVQESAGRRHFRRFGGFVGSVRLLFDATILALVMLIIGFIVFANSVDRERREPAYAADGIAVLTGGVARIDEAMKLLAKGKAKRVLITGVNRDTTREQLKTLASQGDQYFACCVDIDKEARNTIDNATETAQWVALHKYGSVIVVTSNYHMPRALAELARAMPGVTLIPYAVVDNNVHVERWWTFPGTTKLLLSEYLKYIPALARLGATNLVRMTVRGGSVPPEDQPEP</sequence>
<proteinExistence type="predicted"/>
<dbReference type="Gene3D" id="3.40.50.620">
    <property type="entry name" value="HUPs"/>
    <property type="match status" value="1"/>
</dbReference>
<evidence type="ECO:0000313" key="4">
    <source>
        <dbReference type="Proteomes" id="UP000094472"/>
    </source>
</evidence>
<evidence type="ECO:0000259" key="2">
    <source>
        <dbReference type="Pfam" id="PF02698"/>
    </source>
</evidence>
<dbReference type="PANTHER" id="PTHR30336">
    <property type="entry name" value="INNER MEMBRANE PROTEIN, PROBABLE PERMEASE"/>
    <property type="match status" value="1"/>
</dbReference>
<dbReference type="Pfam" id="PF02698">
    <property type="entry name" value="DUF218"/>
    <property type="match status" value="1"/>
</dbReference>
<reference evidence="3 4" key="1">
    <citation type="journal article" date="2016" name="Environ. Microbiol.">
        <title>New Methyloceanibacter diversity from North Sea sediments includes methanotroph containing solely the soluble methane monooxygenase.</title>
        <authorList>
            <person name="Vekeman B."/>
            <person name="Kerckhof F.M."/>
            <person name="Cremers G."/>
            <person name="de Vos P."/>
            <person name="Vandamme P."/>
            <person name="Boon N."/>
            <person name="Op den Camp H.J."/>
            <person name="Heylen K."/>
        </authorList>
    </citation>
    <scope>NUCLEOTIDE SEQUENCE [LARGE SCALE GENOMIC DNA]</scope>
    <source>
        <strain evidence="3 4">R-67175</strain>
    </source>
</reference>
<dbReference type="InterPro" id="IPR051599">
    <property type="entry name" value="Cell_Envelope_Assoc"/>
</dbReference>
<dbReference type="InterPro" id="IPR014729">
    <property type="entry name" value="Rossmann-like_a/b/a_fold"/>
</dbReference>
<dbReference type="Proteomes" id="UP000094472">
    <property type="component" value="Unassembled WGS sequence"/>
</dbReference>
<keyword evidence="4" id="KW-1185">Reference proteome</keyword>
<evidence type="ECO:0000256" key="1">
    <source>
        <dbReference type="SAM" id="Phobius"/>
    </source>
</evidence>
<organism evidence="3 4">
    <name type="scientific">Methyloceanibacter superfactus</name>
    <dbReference type="NCBI Taxonomy" id="1774969"/>
    <lineage>
        <taxon>Bacteria</taxon>
        <taxon>Pseudomonadati</taxon>
        <taxon>Pseudomonadota</taxon>
        <taxon>Alphaproteobacteria</taxon>
        <taxon>Hyphomicrobiales</taxon>
        <taxon>Hyphomicrobiaceae</taxon>
        <taxon>Methyloceanibacter</taxon>
    </lineage>
</organism>
<dbReference type="InterPro" id="IPR003848">
    <property type="entry name" value="DUF218"/>
</dbReference>
<dbReference type="CDD" id="cd06259">
    <property type="entry name" value="YdcF-like"/>
    <property type="match status" value="1"/>
</dbReference>
<dbReference type="AlphaFoldDB" id="A0A1E3VR29"/>
<name>A0A1E3VR29_9HYPH</name>
<dbReference type="STRING" id="1774969.AUC69_01725"/>
<dbReference type="GO" id="GO:0043164">
    <property type="term" value="P:Gram-negative-bacterium-type cell wall biogenesis"/>
    <property type="evidence" value="ECO:0007669"/>
    <property type="project" value="TreeGrafter"/>
</dbReference>
<keyword evidence="1" id="KW-0472">Membrane</keyword>
<keyword evidence="1" id="KW-0812">Transmembrane</keyword>
<keyword evidence="1" id="KW-1133">Transmembrane helix</keyword>